<reference evidence="3 4" key="1">
    <citation type="submission" date="2024-02" db="EMBL/GenBank/DDBJ databases">
        <authorList>
            <person name="Chen Y."/>
            <person name="Shah S."/>
            <person name="Dougan E. K."/>
            <person name="Thang M."/>
            <person name="Chan C."/>
        </authorList>
    </citation>
    <scope>NUCLEOTIDE SEQUENCE [LARGE SCALE GENOMIC DNA]</scope>
</reference>
<gene>
    <name evidence="3" type="ORF">CCMP2556_LOCUS15229</name>
</gene>
<comment type="caution">
    <text evidence="3">The sequence shown here is derived from an EMBL/GenBank/DDBJ whole genome shotgun (WGS) entry which is preliminary data.</text>
</comment>
<evidence type="ECO:0000313" key="3">
    <source>
        <dbReference type="EMBL" id="CAK9023441.1"/>
    </source>
</evidence>
<evidence type="ECO:0000259" key="2">
    <source>
        <dbReference type="Pfam" id="PF25273"/>
    </source>
</evidence>
<dbReference type="InterPro" id="IPR057191">
    <property type="entry name" value="DUF7869"/>
</dbReference>
<evidence type="ECO:0000256" key="1">
    <source>
        <dbReference type="SAM" id="MobiDB-lite"/>
    </source>
</evidence>
<proteinExistence type="predicted"/>
<evidence type="ECO:0000313" key="4">
    <source>
        <dbReference type="Proteomes" id="UP001642484"/>
    </source>
</evidence>
<accession>A0ABP0K9F9</accession>
<feature type="domain" description="DUF7869" evidence="2">
    <location>
        <begin position="1"/>
        <end position="59"/>
    </location>
</feature>
<dbReference type="EMBL" id="CAXAMN010007936">
    <property type="protein sequence ID" value="CAK9023441.1"/>
    <property type="molecule type" value="Genomic_DNA"/>
</dbReference>
<sequence length="312" mass="34730">MLRWLTSLVSSRTVRSASLSCLRSGHSHEDIDQHFGRLSQFLLRWKTLQSPDDTVACVRAFLDQGKFFEKERVVVAMNRTRDWKGFHTAAVPIAVMGMTGPGAPHHFLLQRRADAGLGNDQIDDSYWKKAGEHCDDVLLRTKRWLHSEHFSFNILFYPKEVAMQLLPLGLPAGLAENKSLAQDLVDHVKKYLPLLRNPIFKLERAADWLEGWIGGTLQDYPLLDISALKAPEKKLALVKSYTKRAKVRIVHRAAASAWMQGVPWAEALDIASKALAAADGIPRTLALSRKGRGKGKAKGKGPAIAKGKGRSK</sequence>
<organism evidence="3 4">
    <name type="scientific">Durusdinium trenchii</name>
    <dbReference type="NCBI Taxonomy" id="1381693"/>
    <lineage>
        <taxon>Eukaryota</taxon>
        <taxon>Sar</taxon>
        <taxon>Alveolata</taxon>
        <taxon>Dinophyceae</taxon>
        <taxon>Suessiales</taxon>
        <taxon>Symbiodiniaceae</taxon>
        <taxon>Durusdinium</taxon>
    </lineage>
</organism>
<dbReference type="Proteomes" id="UP001642484">
    <property type="component" value="Unassembled WGS sequence"/>
</dbReference>
<protein>
    <recommendedName>
        <fullName evidence="2">DUF7869 domain-containing protein</fullName>
    </recommendedName>
</protein>
<name>A0ABP0K9F9_9DINO</name>
<keyword evidence="4" id="KW-1185">Reference proteome</keyword>
<feature type="region of interest" description="Disordered" evidence="1">
    <location>
        <begin position="288"/>
        <end position="312"/>
    </location>
</feature>
<dbReference type="Pfam" id="PF25273">
    <property type="entry name" value="DUF7869"/>
    <property type="match status" value="1"/>
</dbReference>
<feature type="compositionally biased region" description="Basic residues" evidence="1">
    <location>
        <begin position="289"/>
        <end position="299"/>
    </location>
</feature>